<name>A0ABS7ZM78_9GAMM</name>
<dbReference type="EMBL" id="JAEDAH010000003">
    <property type="protein sequence ID" value="MCA6062147.1"/>
    <property type="molecule type" value="Genomic_DNA"/>
</dbReference>
<protein>
    <submittedName>
        <fullName evidence="1">Uncharacterized protein</fullName>
    </submittedName>
</protein>
<accession>A0ABS7ZM78</accession>
<evidence type="ECO:0000313" key="1">
    <source>
        <dbReference type="EMBL" id="MCA6062147.1"/>
    </source>
</evidence>
<keyword evidence="2" id="KW-1185">Reference proteome</keyword>
<proteinExistence type="predicted"/>
<reference evidence="1 2" key="1">
    <citation type="submission" date="2020-12" db="EMBL/GenBank/DDBJ databases">
        <title>Novel Thalassolituus-related marine hydrocarbonoclastic bacteria mediated algae-derived hydrocarbons mineralization in twilight zone of the northern South China Sea.</title>
        <authorList>
            <person name="Dong C."/>
        </authorList>
    </citation>
    <scope>NUCLEOTIDE SEQUENCE [LARGE SCALE GENOMIC DNA]</scope>
    <source>
        <strain evidence="1 2">IMCC1826</strain>
    </source>
</reference>
<organism evidence="1 2">
    <name type="scientific">Thalassolituus marinus</name>
    <dbReference type="NCBI Taxonomy" id="671053"/>
    <lineage>
        <taxon>Bacteria</taxon>
        <taxon>Pseudomonadati</taxon>
        <taxon>Pseudomonadota</taxon>
        <taxon>Gammaproteobacteria</taxon>
        <taxon>Oceanospirillales</taxon>
        <taxon>Oceanospirillaceae</taxon>
        <taxon>Thalassolituus</taxon>
    </lineage>
</organism>
<evidence type="ECO:0000313" key="2">
    <source>
        <dbReference type="Proteomes" id="UP000714380"/>
    </source>
</evidence>
<gene>
    <name evidence="1" type="ORF">I9W95_00845</name>
</gene>
<dbReference type="RefSeq" id="WP_225670774.1">
    <property type="nucleotide sequence ID" value="NZ_JAEDAH010000003.1"/>
</dbReference>
<dbReference type="Proteomes" id="UP000714380">
    <property type="component" value="Unassembled WGS sequence"/>
</dbReference>
<sequence>MSNRSGKAYALTTLCPIRNGHEGNMSFDKITRHRIQLLEEDSGSPFARIPNTYFARLFILNDVFFEQGNDVHHDHLKSKYLVFTSNFHGDLKPYLKGMWDNANDTVRSIWEHAVAFDKVRNSDDFIAYIRKCQLTTSLFFNGSTDDELRFQLKSLYIKQAFSEFVLAHQNKSTSELRTAFNEFMQQMQSDNLNDVSWIPGQTRLSHLY</sequence>
<comment type="caution">
    <text evidence="1">The sequence shown here is derived from an EMBL/GenBank/DDBJ whole genome shotgun (WGS) entry which is preliminary data.</text>
</comment>